<feature type="transmembrane region" description="Helical" evidence="1">
    <location>
        <begin position="665"/>
        <end position="685"/>
    </location>
</feature>
<keyword evidence="1" id="KW-0472">Membrane</keyword>
<gene>
    <name evidence="2" type="ordered locus">Pogu_2145</name>
</gene>
<dbReference type="SUPFAM" id="SSF50998">
    <property type="entry name" value="Quinoprotein alcohol dehydrogenase-like"/>
    <property type="match status" value="1"/>
</dbReference>
<dbReference type="eggNOG" id="arCOG05471">
    <property type="taxonomic scope" value="Archaea"/>
</dbReference>
<reference evidence="2 3" key="1">
    <citation type="journal article" date="2012" name="Stand. Genomic Sci.">
        <title>Complete genome sequence of Pyrobaculum oguniense.</title>
        <authorList>
            <person name="Bernick D.L."/>
            <person name="Karplus K."/>
            <person name="Lui L.M."/>
            <person name="Coker J.K."/>
            <person name="Murphy J.N."/>
            <person name="Chan P.P."/>
            <person name="Cozen A.E."/>
            <person name="Lowe T.M."/>
        </authorList>
    </citation>
    <scope>NUCLEOTIDE SEQUENCE [LARGE SCALE GENOMIC DNA]</scope>
    <source>
        <strain evidence="2 3">TE7</strain>
    </source>
</reference>
<keyword evidence="3" id="KW-1185">Reference proteome</keyword>
<accession>H6QCX3</accession>
<evidence type="ECO:0000313" key="2">
    <source>
        <dbReference type="EMBL" id="AFA40172.1"/>
    </source>
</evidence>
<protein>
    <submittedName>
        <fullName evidence="2">Uncharacterized protein</fullName>
    </submittedName>
</protein>
<evidence type="ECO:0000313" key="3">
    <source>
        <dbReference type="Proteomes" id="UP000009062"/>
    </source>
</evidence>
<name>H6QCX3_PYROT</name>
<dbReference type="AlphaFoldDB" id="H6QCX3"/>
<keyword evidence="1" id="KW-1133">Transmembrane helix</keyword>
<dbReference type="InterPro" id="IPR011047">
    <property type="entry name" value="Quinoprotein_ADH-like_sf"/>
</dbReference>
<dbReference type="Proteomes" id="UP000009062">
    <property type="component" value="Chromosome"/>
</dbReference>
<dbReference type="KEGG" id="pog:Pogu_2145"/>
<keyword evidence="1" id="KW-0812">Transmembrane</keyword>
<dbReference type="STRING" id="698757.Pogu_2145"/>
<organism evidence="2 3">
    <name type="scientific">Pyrobaculum oguniense (strain DSM 13380 / JCM 10595 / TE7)</name>
    <dbReference type="NCBI Taxonomy" id="698757"/>
    <lineage>
        <taxon>Archaea</taxon>
        <taxon>Thermoproteota</taxon>
        <taxon>Thermoprotei</taxon>
        <taxon>Thermoproteales</taxon>
        <taxon>Thermoproteaceae</taxon>
        <taxon>Pyrobaculum</taxon>
    </lineage>
</organism>
<evidence type="ECO:0000256" key="1">
    <source>
        <dbReference type="SAM" id="Phobius"/>
    </source>
</evidence>
<sequence>MRRGIYILALAALALAAVYVSEGGDVVYYSTLDEFGAMNGLGQRLWSVEAHSALTATDPMGSCLAVAHQLSNGTWAGTRVSLYVRGVALWSAVLKINASAIATDCNKVAVGAMDGRIVEVQSGRVVSERNVGAPVISLVYDGGALRYGVWRPGYVEHPLRCNHVVAVAKRDKPYLIVDGREYVGIGEMLWLSPPAAVSQNCVLAFAAEGAVYWGARVIPVREPVYALAVSGDGDVLAIGFADRVELYRGGQLVATIPANMPRSLALDFRGFTLAVQDDSGVSVYSFTQREVEVVGCPYGLVKAGAAEYNVTGRAVVYVPRGEEPAPMPYNLTDSACVVEQFDGRLVKYRRLYRVEVVPPARGPALAAGPTAYAAPAEAEVGSNVGRIKAVLAGWLVGGARQPPIATITVDVEGALRVIPLYRLEIPLEITDNGVKRVVKGVSAFDSRGLPMAPVEGFTYAGLPAYVEVSFEEHRLLLAEAYTRGQHNLTELWLRPGASVVIYADEAVDFGNGTRLAFLRWGDGSREARRVVAPGVYIALYKRQYLVNYTAPNFTYTAWVDEGAKPPEPKAPAKLYDDGQTRIYFNGWELPDKVERPVEIKARVSREYLAVLQYPWGREERWLPEGYVLPPPDRDRHNLFWKFAQWSPSDVVAAPGVYVAVYQLDALAVAAVASVAVVAAAAALWLKRR</sequence>
<dbReference type="EMBL" id="CP003316">
    <property type="protein sequence ID" value="AFA40172.1"/>
    <property type="molecule type" value="Genomic_DNA"/>
</dbReference>
<proteinExistence type="predicted"/>
<dbReference type="HOGENOM" id="CLU_343767_0_0_2"/>